<dbReference type="GeneID" id="104753571"/>
<dbReference type="PANTHER" id="PTHR47481">
    <property type="match status" value="1"/>
</dbReference>
<sequence>MAENTSAIINTAYATQLHHVNMSNVTKLPASNFLMWGRQIRALLAGYGLAGYLGGTMVGPASTVLRAGTSTPNPEYDLWQRQDQLIVASLLGVTSVLVSRFDQLATLGKPYEHEEQIEYLLGGLPEDYMPIVDQIEGRDTPPTMPTIHEKLMNYDLKLHSQVSATSVVLVTANAAFNKSYGQSNNPLSGFHSWFPTVGWHYTPSLGSQGSPHANAAAIPPYNRANWVMDSGATHHLTSDLSNLSLHQLYSGGEEVQIADGTGLKITHTGSALLPTPSSSLALKDVLYVPDLCTNLISVYCLCNAHKVFVEFYPAYFQVRDLSTGVTPSPN</sequence>
<dbReference type="RefSeq" id="XP_010474105.1">
    <property type="nucleotide sequence ID" value="XM_010475803.1"/>
</dbReference>
<keyword evidence="2" id="KW-1185">Reference proteome</keyword>
<gene>
    <name evidence="3" type="primary">LOC104753571</name>
</gene>
<dbReference type="PANTHER" id="PTHR47481:SF22">
    <property type="entry name" value="RETROTRANSPOSON GAG DOMAIN-CONTAINING PROTEIN"/>
    <property type="match status" value="1"/>
</dbReference>
<evidence type="ECO:0000313" key="3">
    <source>
        <dbReference type="RefSeq" id="XP_010474105.1"/>
    </source>
</evidence>
<proteinExistence type="predicted"/>
<reference evidence="2" key="1">
    <citation type="journal article" date="2014" name="Nat. Commun.">
        <title>The emerging biofuel crop Camelina sativa retains a highly undifferentiated hexaploid genome structure.</title>
        <authorList>
            <person name="Kagale S."/>
            <person name="Koh C."/>
            <person name="Nixon J."/>
            <person name="Bollina V."/>
            <person name="Clarke W.E."/>
            <person name="Tuteja R."/>
            <person name="Spillane C."/>
            <person name="Robinson S.J."/>
            <person name="Links M.G."/>
            <person name="Clarke C."/>
            <person name="Higgins E.E."/>
            <person name="Huebert T."/>
            <person name="Sharpe A.G."/>
            <person name="Parkin I.A."/>
        </authorList>
    </citation>
    <scope>NUCLEOTIDE SEQUENCE [LARGE SCALE GENOMIC DNA]</scope>
    <source>
        <strain evidence="2">cv. DH55</strain>
    </source>
</reference>
<dbReference type="InterPro" id="IPR054722">
    <property type="entry name" value="PolX-like_BBD"/>
</dbReference>
<organism evidence="2 3">
    <name type="scientific">Camelina sativa</name>
    <name type="common">False flax</name>
    <name type="synonym">Myagrum sativum</name>
    <dbReference type="NCBI Taxonomy" id="90675"/>
    <lineage>
        <taxon>Eukaryota</taxon>
        <taxon>Viridiplantae</taxon>
        <taxon>Streptophyta</taxon>
        <taxon>Embryophyta</taxon>
        <taxon>Tracheophyta</taxon>
        <taxon>Spermatophyta</taxon>
        <taxon>Magnoliopsida</taxon>
        <taxon>eudicotyledons</taxon>
        <taxon>Gunneridae</taxon>
        <taxon>Pentapetalae</taxon>
        <taxon>rosids</taxon>
        <taxon>malvids</taxon>
        <taxon>Brassicales</taxon>
        <taxon>Brassicaceae</taxon>
        <taxon>Camelineae</taxon>
        <taxon>Camelina</taxon>
    </lineage>
</organism>
<dbReference type="Proteomes" id="UP000694864">
    <property type="component" value="Chromosome 16"/>
</dbReference>
<name>A0ABM0WPC6_CAMSA</name>
<dbReference type="Pfam" id="PF22936">
    <property type="entry name" value="Pol_BBD"/>
    <property type="match status" value="1"/>
</dbReference>
<feature type="domain" description="Retrovirus-related Pol polyprotein from transposon TNT 1-94-like beta-barrel" evidence="1">
    <location>
        <begin position="226"/>
        <end position="303"/>
    </location>
</feature>
<evidence type="ECO:0000259" key="1">
    <source>
        <dbReference type="Pfam" id="PF22936"/>
    </source>
</evidence>
<protein>
    <submittedName>
        <fullName evidence="3">Uncharacterized protein LOC104753571</fullName>
    </submittedName>
</protein>
<evidence type="ECO:0000313" key="2">
    <source>
        <dbReference type="Proteomes" id="UP000694864"/>
    </source>
</evidence>
<accession>A0ABM0WPC6</accession>
<reference evidence="3" key="2">
    <citation type="submission" date="2025-08" db="UniProtKB">
        <authorList>
            <consortium name="RefSeq"/>
        </authorList>
    </citation>
    <scope>IDENTIFICATION</scope>
    <source>
        <tissue evidence="3">Leaf</tissue>
    </source>
</reference>